<dbReference type="EMBL" id="CP103300">
    <property type="protein sequence ID" value="UYM14121.1"/>
    <property type="molecule type" value="Genomic_DNA"/>
</dbReference>
<evidence type="ECO:0000313" key="2">
    <source>
        <dbReference type="Proteomes" id="UP001163255"/>
    </source>
</evidence>
<protein>
    <submittedName>
        <fullName evidence="1">Uncharacterized protein</fullName>
    </submittedName>
</protein>
<keyword evidence="2" id="KW-1185">Reference proteome</keyword>
<dbReference type="RefSeq" id="WP_262595525.1">
    <property type="nucleotide sequence ID" value="NZ_CP103300.1"/>
</dbReference>
<proteinExistence type="predicted"/>
<reference evidence="1" key="1">
    <citation type="submission" date="2022-10" db="EMBL/GenBank/DDBJ databases">
        <title>Completed Genome Sequence of two octocoral isolated bacterium, Endozoicomonas euniceicola EF212T and Endozoicomonas gorgoniicola PS125T.</title>
        <authorList>
            <person name="Chiou Y.-J."/>
            <person name="Chen Y.-H."/>
        </authorList>
    </citation>
    <scope>NUCLEOTIDE SEQUENCE</scope>
    <source>
        <strain evidence="1">EF212</strain>
    </source>
</reference>
<sequence>MNPTNSLNVGLYHTSGQTESSSSSEILGGFSFRSVRGTNLNFSYHLKNKGIYDTDCITINTASSHKSTFFTFYTKNEYPDDWVASEVDKCAFIMPESTKHIPELHKRESPLDEHYHIEVSKKQDPDLVIKLALKNIGIKKENMNNLCLSAQYLIKNPSEPGLAFKDGSFTRNGGCKSLNDDSHNLSYIEGPYMLYKIK</sequence>
<name>A0ABY6GN33_9GAMM</name>
<gene>
    <name evidence="1" type="ORF">NX720_14520</name>
</gene>
<evidence type="ECO:0000313" key="1">
    <source>
        <dbReference type="EMBL" id="UYM14121.1"/>
    </source>
</evidence>
<dbReference type="Proteomes" id="UP001163255">
    <property type="component" value="Chromosome"/>
</dbReference>
<accession>A0ABY6GN33</accession>
<organism evidence="1 2">
    <name type="scientific">Endozoicomonas euniceicola</name>
    <dbReference type="NCBI Taxonomy" id="1234143"/>
    <lineage>
        <taxon>Bacteria</taxon>
        <taxon>Pseudomonadati</taxon>
        <taxon>Pseudomonadota</taxon>
        <taxon>Gammaproteobacteria</taxon>
        <taxon>Oceanospirillales</taxon>
        <taxon>Endozoicomonadaceae</taxon>
        <taxon>Endozoicomonas</taxon>
    </lineage>
</organism>